<name>A0A3P7NRQ9_DIBLA</name>
<dbReference type="Proteomes" id="UP000281553">
    <property type="component" value="Unassembled WGS sequence"/>
</dbReference>
<organism evidence="1 2">
    <name type="scientific">Dibothriocephalus latus</name>
    <name type="common">Fish tapeworm</name>
    <name type="synonym">Diphyllobothrium latum</name>
    <dbReference type="NCBI Taxonomy" id="60516"/>
    <lineage>
        <taxon>Eukaryota</taxon>
        <taxon>Metazoa</taxon>
        <taxon>Spiralia</taxon>
        <taxon>Lophotrochozoa</taxon>
        <taxon>Platyhelminthes</taxon>
        <taxon>Cestoda</taxon>
        <taxon>Eucestoda</taxon>
        <taxon>Diphyllobothriidea</taxon>
        <taxon>Diphyllobothriidae</taxon>
        <taxon>Dibothriocephalus</taxon>
    </lineage>
</organism>
<evidence type="ECO:0000313" key="1">
    <source>
        <dbReference type="EMBL" id="VDN38508.1"/>
    </source>
</evidence>
<gene>
    <name evidence="1" type="ORF">DILT_LOCUS17619</name>
</gene>
<accession>A0A3P7NRQ9</accession>
<dbReference type="EMBL" id="UYRU01093264">
    <property type="protein sequence ID" value="VDN38508.1"/>
    <property type="molecule type" value="Genomic_DNA"/>
</dbReference>
<dbReference type="AlphaFoldDB" id="A0A3P7NRQ9"/>
<evidence type="ECO:0000313" key="2">
    <source>
        <dbReference type="Proteomes" id="UP000281553"/>
    </source>
</evidence>
<proteinExistence type="predicted"/>
<reference evidence="1 2" key="1">
    <citation type="submission" date="2018-11" db="EMBL/GenBank/DDBJ databases">
        <authorList>
            <consortium name="Pathogen Informatics"/>
        </authorList>
    </citation>
    <scope>NUCLEOTIDE SEQUENCE [LARGE SCALE GENOMIC DNA]</scope>
</reference>
<protein>
    <submittedName>
        <fullName evidence="1">Uncharacterized protein</fullName>
    </submittedName>
</protein>
<sequence>MSRKQQLTNQLPENKRPFVQGLAQWKGVDRYCPRDGETTRQKKIEKTAFPCGEREEIAQMAAIGGVAKVARLSETNAGQKLPRFDVSTQ</sequence>
<keyword evidence="2" id="KW-1185">Reference proteome</keyword>